<evidence type="ECO:0000256" key="1">
    <source>
        <dbReference type="RuleBase" id="RU363044"/>
    </source>
</evidence>
<comment type="similarity">
    <text evidence="1">Belongs to the helicase family.</text>
</comment>
<feature type="domain" description="DNA helicase Pif1-like DEAD-box helicase" evidence="2">
    <location>
        <begin position="27"/>
        <end position="170"/>
    </location>
</feature>
<sequence length="540" mass="59833">MMCQVLAYLQDFFNRRKAGGPHEQLRLMVTGGAGCGKTFVLKVVREFLEQQYEEPGWPGSRVAVMTPTGIAASLIPDAATYFMALGLIPAGPGRPFQYLKGEVQEPLTRFYKQRCRAVIFDEISMIGVAAMGQIDERLRRLRTAHEFDWGGQEIFGGLDTVMFGDFYQVWAWVCGFVLVFSSRPHHPYVPPKLPPVGDTVLALEAQLRECTAYIELKQNHRQEQENVFVTLLNQFRTGTFTPEQINRYFMPLKVSEPACAVPDDWIGLAGLKERVDQFNESTLQVLAAKGNDESWSEMRLSCSSPVNDRTLDSCLKSLRKESRIPLLLHLVTGMKVMLQVNLSVSEGLVNGAIGILWGWAVNPPEATASSATTVNIGGPYPVTTIDKTLRPPGVAISQAWVEFREGVGGSWRVPPPPEIAVRPGCPPQLVLIEEFTAPVQRGGSMAHIFFTQLPLRPAYAVTVHKVQGQSFSRVLMDLSRSQLFGGHAQIYVALSRLRSMAPDCLSFAALDGDALTTRKPSRLLREILASWAQQGQAQTK</sequence>
<evidence type="ECO:0000259" key="2">
    <source>
        <dbReference type="Pfam" id="PF05970"/>
    </source>
</evidence>
<dbReference type="SUPFAM" id="SSF52540">
    <property type="entry name" value="P-loop containing nucleoside triphosphate hydrolases"/>
    <property type="match status" value="2"/>
</dbReference>
<dbReference type="InterPro" id="IPR051055">
    <property type="entry name" value="PIF1_helicase"/>
</dbReference>
<name>A0ABQ8U8P8_9EUKA</name>
<keyword evidence="1" id="KW-0227">DNA damage</keyword>
<comment type="catalytic activity">
    <reaction evidence="1">
        <text>ATP + H2O = ADP + phosphate + H(+)</text>
        <dbReference type="Rhea" id="RHEA:13065"/>
        <dbReference type="ChEBI" id="CHEBI:15377"/>
        <dbReference type="ChEBI" id="CHEBI:15378"/>
        <dbReference type="ChEBI" id="CHEBI:30616"/>
        <dbReference type="ChEBI" id="CHEBI:43474"/>
        <dbReference type="ChEBI" id="CHEBI:456216"/>
        <dbReference type="EC" id="5.6.2.3"/>
    </reaction>
</comment>
<organism evidence="3 4">
    <name type="scientific">Paratrimastix pyriformis</name>
    <dbReference type="NCBI Taxonomy" id="342808"/>
    <lineage>
        <taxon>Eukaryota</taxon>
        <taxon>Metamonada</taxon>
        <taxon>Preaxostyla</taxon>
        <taxon>Paratrimastigidae</taxon>
        <taxon>Paratrimastix</taxon>
    </lineage>
</organism>
<reference evidence="3" key="1">
    <citation type="journal article" date="2022" name="bioRxiv">
        <title>Genomics of Preaxostyla Flagellates Illuminates Evolutionary Transitions and the Path Towards Mitochondrial Loss.</title>
        <authorList>
            <person name="Novak L.V.F."/>
            <person name="Treitli S.C."/>
            <person name="Pyrih J."/>
            <person name="Halakuc P."/>
            <person name="Pipaliya S.V."/>
            <person name="Vacek V."/>
            <person name="Brzon O."/>
            <person name="Soukal P."/>
            <person name="Eme L."/>
            <person name="Dacks J.B."/>
            <person name="Karnkowska A."/>
            <person name="Elias M."/>
            <person name="Hampl V."/>
        </authorList>
    </citation>
    <scope>NUCLEOTIDE SEQUENCE</scope>
    <source>
        <strain evidence="3">RCP-MX</strain>
    </source>
</reference>
<dbReference type="CDD" id="cd18809">
    <property type="entry name" value="SF1_C_RecD"/>
    <property type="match status" value="1"/>
</dbReference>
<dbReference type="EC" id="5.6.2.3" evidence="1"/>
<accession>A0ABQ8U8P8</accession>
<keyword evidence="1" id="KW-0378">Hydrolase</keyword>
<keyword evidence="1" id="KW-0234">DNA repair</keyword>
<keyword evidence="1" id="KW-0547">Nucleotide-binding</keyword>
<comment type="caution">
    <text evidence="3">The sequence shown here is derived from an EMBL/GenBank/DDBJ whole genome shotgun (WGS) entry which is preliminary data.</text>
</comment>
<keyword evidence="1 3" id="KW-0347">Helicase</keyword>
<dbReference type="Pfam" id="PF05970">
    <property type="entry name" value="PIF1"/>
    <property type="match status" value="1"/>
</dbReference>
<proteinExistence type="inferred from homology"/>
<dbReference type="Gene3D" id="3.40.50.300">
    <property type="entry name" value="P-loop containing nucleotide triphosphate hydrolases"/>
    <property type="match status" value="2"/>
</dbReference>
<dbReference type="InterPro" id="IPR027417">
    <property type="entry name" value="P-loop_NTPase"/>
</dbReference>
<dbReference type="GO" id="GO:0004386">
    <property type="term" value="F:helicase activity"/>
    <property type="evidence" value="ECO:0007669"/>
    <property type="project" value="UniProtKB-KW"/>
</dbReference>
<protein>
    <recommendedName>
        <fullName evidence="1">ATP-dependent DNA helicase</fullName>
        <ecNumber evidence="1">5.6.2.3</ecNumber>
    </recommendedName>
</protein>
<keyword evidence="1" id="KW-0233">DNA recombination</keyword>
<dbReference type="PANTHER" id="PTHR47642">
    <property type="entry name" value="ATP-DEPENDENT DNA HELICASE"/>
    <property type="match status" value="1"/>
</dbReference>
<keyword evidence="4" id="KW-1185">Reference proteome</keyword>
<gene>
    <name evidence="3" type="ORF">PAPYR_9969</name>
</gene>
<dbReference type="InterPro" id="IPR010285">
    <property type="entry name" value="DNA_helicase_pif1-like_DEAD"/>
</dbReference>
<comment type="cofactor">
    <cofactor evidence="1">
        <name>Mg(2+)</name>
        <dbReference type="ChEBI" id="CHEBI:18420"/>
    </cofactor>
</comment>
<keyword evidence="1" id="KW-0067">ATP-binding</keyword>
<evidence type="ECO:0000313" key="3">
    <source>
        <dbReference type="EMBL" id="KAJ4455123.1"/>
    </source>
</evidence>
<dbReference type="EMBL" id="JAPMOS010000118">
    <property type="protein sequence ID" value="KAJ4455123.1"/>
    <property type="molecule type" value="Genomic_DNA"/>
</dbReference>
<evidence type="ECO:0000313" key="4">
    <source>
        <dbReference type="Proteomes" id="UP001141327"/>
    </source>
</evidence>
<dbReference type="Proteomes" id="UP001141327">
    <property type="component" value="Unassembled WGS sequence"/>
</dbReference>